<dbReference type="CDD" id="cd03794">
    <property type="entry name" value="GT4_WbuB-like"/>
    <property type="match status" value="1"/>
</dbReference>
<dbReference type="InterPro" id="IPR028098">
    <property type="entry name" value="Glyco_trans_4-like_N"/>
</dbReference>
<dbReference type="Proteomes" id="UP000714380">
    <property type="component" value="Unassembled WGS sequence"/>
</dbReference>
<dbReference type="RefSeq" id="WP_225676582.1">
    <property type="nucleotide sequence ID" value="NZ_JAEDAH010000097.1"/>
</dbReference>
<dbReference type="InterPro" id="IPR001296">
    <property type="entry name" value="Glyco_trans_1"/>
</dbReference>
<dbReference type="PANTHER" id="PTHR45947:SF3">
    <property type="entry name" value="SULFOQUINOVOSYL TRANSFERASE SQD2"/>
    <property type="match status" value="1"/>
</dbReference>
<name>A0ABS7ZTX9_9GAMM</name>
<sequence>MEAVLMRILFISQLFDPEYSIKGLGLMKHWVEQGHEVEVITTFPNYPTGRVFPGYKRKLKQVEVIDGVKVVRLWSHISHSKSKLSRAATYLSYTILALCYALFSKKPDVVYAYHPQATTGLIGIILKKLKGVHFVTDVQDLWPDALVATGLNKAGLVVRLIDRWCRIVYMQASAIVVLSQGFKTALVERGVPESKIRTVYNWCPEELHISEALDGQNNKVADQKTKARVVYAGNIGAAQSLASLVDAVGTFPDPTVVLELYGNGVEKEELETLVKSKHYGNVIFKGYVSSSDIFDVLIGADILAVHLRSDPLFKITIPSKTQSSMAVGKPILMAVGGEVNDLVMQAGAGVTAEPQSVESIQKALGLLLARKSDWEQMGQSARDFYEQNFSSRVNYQKLDDVLKDVSHDNS</sequence>
<dbReference type="EMBL" id="JAEDAH010000097">
    <property type="protein sequence ID" value="MCA6065035.1"/>
    <property type="molecule type" value="Genomic_DNA"/>
</dbReference>
<proteinExistence type="predicted"/>
<evidence type="ECO:0000259" key="2">
    <source>
        <dbReference type="Pfam" id="PF13579"/>
    </source>
</evidence>
<feature type="domain" description="Glycosyltransferase subfamily 4-like N-terminal" evidence="2">
    <location>
        <begin position="25"/>
        <end position="202"/>
    </location>
</feature>
<dbReference type="Pfam" id="PF00534">
    <property type="entry name" value="Glycos_transf_1"/>
    <property type="match status" value="1"/>
</dbReference>
<protein>
    <submittedName>
        <fullName evidence="3">Glycosyltransferase family 4 protein</fullName>
    </submittedName>
</protein>
<dbReference type="Pfam" id="PF13579">
    <property type="entry name" value="Glyco_trans_4_4"/>
    <property type="match status" value="1"/>
</dbReference>
<evidence type="ECO:0000313" key="3">
    <source>
        <dbReference type="EMBL" id="MCA6065035.1"/>
    </source>
</evidence>
<dbReference type="SUPFAM" id="SSF53756">
    <property type="entry name" value="UDP-Glycosyltransferase/glycogen phosphorylase"/>
    <property type="match status" value="1"/>
</dbReference>
<accession>A0ABS7ZTX9</accession>
<evidence type="ECO:0000259" key="1">
    <source>
        <dbReference type="Pfam" id="PF00534"/>
    </source>
</evidence>
<dbReference type="PANTHER" id="PTHR45947">
    <property type="entry name" value="SULFOQUINOVOSYL TRANSFERASE SQD2"/>
    <property type="match status" value="1"/>
</dbReference>
<evidence type="ECO:0000313" key="4">
    <source>
        <dbReference type="Proteomes" id="UP000714380"/>
    </source>
</evidence>
<keyword evidence="4" id="KW-1185">Reference proteome</keyword>
<dbReference type="InterPro" id="IPR050194">
    <property type="entry name" value="Glycosyltransferase_grp1"/>
</dbReference>
<feature type="domain" description="Glycosyl transferase family 1" evidence="1">
    <location>
        <begin position="219"/>
        <end position="383"/>
    </location>
</feature>
<reference evidence="3 4" key="1">
    <citation type="submission" date="2020-12" db="EMBL/GenBank/DDBJ databases">
        <title>Novel Thalassolituus-related marine hydrocarbonoclastic bacteria mediated algae-derived hydrocarbons mineralization in twilight zone of the northern South China Sea.</title>
        <authorList>
            <person name="Dong C."/>
        </authorList>
    </citation>
    <scope>NUCLEOTIDE SEQUENCE [LARGE SCALE GENOMIC DNA]</scope>
    <source>
        <strain evidence="3 4">IMCC1826</strain>
    </source>
</reference>
<dbReference type="Gene3D" id="3.40.50.2000">
    <property type="entry name" value="Glycogen Phosphorylase B"/>
    <property type="match status" value="2"/>
</dbReference>
<organism evidence="3 4">
    <name type="scientific">Thalassolituus marinus</name>
    <dbReference type="NCBI Taxonomy" id="671053"/>
    <lineage>
        <taxon>Bacteria</taxon>
        <taxon>Pseudomonadati</taxon>
        <taxon>Pseudomonadota</taxon>
        <taxon>Gammaproteobacteria</taxon>
        <taxon>Oceanospirillales</taxon>
        <taxon>Oceanospirillaceae</taxon>
        <taxon>Thalassolituus</taxon>
    </lineage>
</organism>
<gene>
    <name evidence="3" type="ORF">I9W95_15655</name>
</gene>
<comment type="caution">
    <text evidence="3">The sequence shown here is derived from an EMBL/GenBank/DDBJ whole genome shotgun (WGS) entry which is preliminary data.</text>
</comment>